<evidence type="ECO:0000256" key="1">
    <source>
        <dbReference type="ARBA" id="ARBA00007718"/>
    </source>
</evidence>
<dbReference type="GO" id="GO:0046872">
    <property type="term" value="F:metal ion binding"/>
    <property type="evidence" value="ECO:0007669"/>
    <property type="project" value="UniProtKB-KW"/>
</dbReference>
<dbReference type="CDD" id="cd00419">
    <property type="entry name" value="Ferrochelatase_C"/>
    <property type="match status" value="1"/>
</dbReference>
<dbReference type="EMBL" id="FNQN01000001">
    <property type="protein sequence ID" value="SDZ81750.1"/>
    <property type="molecule type" value="Genomic_DNA"/>
</dbReference>
<dbReference type="GO" id="GO:0006783">
    <property type="term" value="P:heme biosynthetic process"/>
    <property type="evidence" value="ECO:0007669"/>
    <property type="project" value="UniProtKB-UniRule"/>
</dbReference>
<dbReference type="OrthoDB" id="9809741at2"/>
<dbReference type="InterPro" id="IPR033644">
    <property type="entry name" value="Ferrochelatase_C"/>
</dbReference>
<evidence type="ECO:0000256" key="4">
    <source>
        <dbReference type="ARBA" id="ARBA00023239"/>
    </source>
</evidence>
<dbReference type="STRING" id="37625.SAMN05660420_00457"/>
<comment type="similarity">
    <text evidence="1 7 8">Belongs to the ferrochelatase family.</text>
</comment>
<protein>
    <recommendedName>
        <fullName evidence="7">Ferrochelatase</fullName>
        <ecNumber evidence="7">4.98.1.1</ecNumber>
    </recommendedName>
    <alternativeName>
        <fullName evidence="7">Heme synthase</fullName>
    </alternativeName>
    <alternativeName>
        <fullName evidence="7">Protoheme ferro-lyase</fullName>
    </alternativeName>
</protein>
<dbReference type="RefSeq" id="WP_092344308.1">
    <property type="nucleotide sequence ID" value="NZ_FNQN01000001.1"/>
</dbReference>
<sequence>MPDSKPIALILLNMGGPDSLEAVEPFLYNLFSDRELIQLPAGALLQKPFAKLISHFRAKKVVENYRTIGGQSPLLEWTKKQAEGTAKKLGDRYKPYVVMRYWHPRVEPVLAEIKAAGIETAVVLSMYPHYTGATTGSSINDFKRAVTKVYPELECQFIAEWYDWPNYLEALANRINSGLDNFHDLMRSEVQILFSAHALPQKFIDRGDPYRKHVEETVQGVMQRVGCYDWSIAYQSRSGPVKWMEPGTEEVLHELAEAGHRAVLMVPISFVSDHIETLEEIDIQYHDLAVSLGLVNFCRAPSLNDGDDFLDALAELVRVKCTI</sequence>
<evidence type="ECO:0000313" key="9">
    <source>
        <dbReference type="EMBL" id="SDZ81750.1"/>
    </source>
</evidence>
<dbReference type="AlphaFoldDB" id="A0A1H3W438"/>
<organism evidence="9 10">
    <name type="scientific">Desulfuromusa kysingii</name>
    <dbReference type="NCBI Taxonomy" id="37625"/>
    <lineage>
        <taxon>Bacteria</taxon>
        <taxon>Pseudomonadati</taxon>
        <taxon>Thermodesulfobacteriota</taxon>
        <taxon>Desulfuromonadia</taxon>
        <taxon>Desulfuromonadales</taxon>
        <taxon>Geopsychrobacteraceae</taxon>
        <taxon>Desulfuromusa</taxon>
    </lineage>
</organism>
<dbReference type="GO" id="GO:0005737">
    <property type="term" value="C:cytoplasm"/>
    <property type="evidence" value="ECO:0007669"/>
    <property type="project" value="UniProtKB-SubCell"/>
</dbReference>
<evidence type="ECO:0000256" key="5">
    <source>
        <dbReference type="ARBA" id="ARBA00023244"/>
    </source>
</evidence>
<keyword evidence="4 7" id="KW-0456">Lyase</keyword>
<evidence type="ECO:0000256" key="8">
    <source>
        <dbReference type="RuleBase" id="RU004185"/>
    </source>
</evidence>
<dbReference type="InterPro" id="IPR001015">
    <property type="entry name" value="Ferrochelatase"/>
</dbReference>
<dbReference type="SUPFAM" id="SSF53800">
    <property type="entry name" value="Chelatase"/>
    <property type="match status" value="1"/>
</dbReference>
<evidence type="ECO:0000256" key="6">
    <source>
        <dbReference type="ARBA" id="ARBA00024536"/>
    </source>
</evidence>
<dbReference type="PANTHER" id="PTHR11108:SF1">
    <property type="entry name" value="FERROCHELATASE, MITOCHONDRIAL"/>
    <property type="match status" value="1"/>
</dbReference>
<keyword evidence="7" id="KW-0963">Cytoplasm</keyword>
<reference evidence="9 10" key="1">
    <citation type="submission" date="2016-10" db="EMBL/GenBank/DDBJ databases">
        <authorList>
            <person name="de Groot N.N."/>
        </authorList>
    </citation>
    <scope>NUCLEOTIDE SEQUENCE [LARGE SCALE GENOMIC DNA]</scope>
    <source>
        <strain evidence="9 10">DSM 7343</strain>
    </source>
</reference>
<accession>A0A1H3W438</accession>
<keyword evidence="5 7" id="KW-0627">Porphyrin biosynthesis</keyword>
<comment type="catalytic activity">
    <reaction evidence="7">
        <text>heme b + 2 H(+) = protoporphyrin IX + Fe(2+)</text>
        <dbReference type="Rhea" id="RHEA:22584"/>
        <dbReference type="ChEBI" id="CHEBI:15378"/>
        <dbReference type="ChEBI" id="CHEBI:29033"/>
        <dbReference type="ChEBI" id="CHEBI:57306"/>
        <dbReference type="ChEBI" id="CHEBI:60344"/>
        <dbReference type="EC" id="4.98.1.1"/>
    </reaction>
</comment>
<gene>
    <name evidence="7" type="primary">hemH</name>
    <name evidence="9" type="ORF">SAMN05660420_00457</name>
</gene>
<evidence type="ECO:0000313" key="10">
    <source>
        <dbReference type="Proteomes" id="UP000199409"/>
    </source>
</evidence>
<evidence type="ECO:0000256" key="7">
    <source>
        <dbReference type="HAMAP-Rule" id="MF_00323"/>
    </source>
</evidence>
<evidence type="ECO:0000256" key="3">
    <source>
        <dbReference type="ARBA" id="ARBA00023133"/>
    </source>
</evidence>
<dbReference type="NCBIfam" id="TIGR00109">
    <property type="entry name" value="hemH"/>
    <property type="match status" value="1"/>
</dbReference>
<comment type="catalytic activity">
    <reaction evidence="6">
        <text>Fe-coproporphyrin III + 2 H(+) = coproporphyrin III + Fe(2+)</text>
        <dbReference type="Rhea" id="RHEA:49572"/>
        <dbReference type="ChEBI" id="CHEBI:15378"/>
        <dbReference type="ChEBI" id="CHEBI:29033"/>
        <dbReference type="ChEBI" id="CHEBI:68438"/>
        <dbReference type="ChEBI" id="CHEBI:131725"/>
        <dbReference type="EC" id="4.99.1.9"/>
    </reaction>
    <physiologicalReaction direction="right-to-left" evidence="6">
        <dbReference type="Rhea" id="RHEA:49574"/>
    </physiologicalReaction>
</comment>
<proteinExistence type="inferred from homology"/>
<feature type="binding site" evidence="7">
    <location>
        <position position="276"/>
    </location>
    <ligand>
        <name>Fe(2+)</name>
        <dbReference type="ChEBI" id="CHEBI:29033"/>
    </ligand>
</feature>
<comment type="function">
    <text evidence="7">Catalyzes the ferrous insertion into protoporphyrin IX.</text>
</comment>
<dbReference type="Proteomes" id="UP000199409">
    <property type="component" value="Unassembled WGS sequence"/>
</dbReference>
<dbReference type="HAMAP" id="MF_00323">
    <property type="entry name" value="Ferrochelatase"/>
    <property type="match status" value="1"/>
</dbReference>
<dbReference type="UniPathway" id="UPA00252">
    <property type="reaction ID" value="UER00325"/>
</dbReference>
<evidence type="ECO:0000256" key="2">
    <source>
        <dbReference type="ARBA" id="ARBA00023004"/>
    </source>
</evidence>
<dbReference type="EC" id="4.98.1.1" evidence="7"/>
<dbReference type="Pfam" id="PF00762">
    <property type="entry name" value="Ferrochelatase"/>
    <property type="match status" value="1"/>
</dbReference>
<dbReference type="PANTHER" id="PTHR11108">
    <property type="entry name" value="FERROCHELATASE"/>
    <property type="match status" value="1"/>
</dbReference>
<dbReference type="InterPro" id="IPR033659">
    <property type="entry name" value="Ferrochelatase_N"/>
</dbReference>
<dbReference type="Gene3D" id="3.40.50.1400">
    <property type="match status" value="2"/>
</dbReference>
<keyword evidence="2 7" id="KW-0408">Iron</keyword>
<name>A0A1H3W438_9BACT</name>
<dbReference type="GO" id="GO:0004325">
    <property type="term" value="F:ferrochelatase activity"/>
    <property type="evidence" value="ECO:0007669"/>
    <property type="project" value="UniProtKB-UniRule"/>
</dbReference>
<keyword evidence="3 7" id="KW-0350">Heme biosynthesis</keyword>
<dbReference type="CDD" id="cd03411">
    <property type="entry name" value="Ferrochelatase_N"/>
    <property type="match status" value="1"/>
</dbReference>
<comment type="pathway">
    <text evidence="7">Porphyrin-containing compound metabolism; protoheme biosynthesis; protoheme from protoporphyrin-IX: step 1/1.</text>
</comment>
<keyword evidence="7" id="KW-0479">Metal-binding</keyword>
<keyword evidence="10" id="KW-1185">Reference proteome</keyword>
<comment type="subcellular location">
    <subcellularLocation>
        <location evidence="7">Cytoplasm</location>
    </subcellularLocation>
</comment>
<feature type="binding site" evidence="7">
    <location>
        <position position="197"/>
    </location>
    <ligand>
        <name>Fe(2+)</name>
        <dbReference type="ChEBI" id="CHEBI:29033"/>
    </ligand>
</feature>